<dbReference type="RefSeq" id="WP_130169328.1">
    <property type="nucleotide sequence ID" value="NZ_SHMR01000001.1"/>
</dbReference>
<accession>A0A482Y1T9</accession>
<dbReference type="Proteomes" id="UP000292704">
    <property type="component" value="Unassembled WGS sequence"/>
</dbReference>
<evidence type="ECO:0000313" key="1">
    <source>
        <dbReference type="EMBL" id="RZH68274.1"/>
    </source>
</evidence>
<evidence type="ECO:0000313" key="2">
    <source>
        <dbReference type="Proteomes" id="UP000292704"/>
    </source>
</evidence>
<dbReference type="OrthoDB" id="204416at2157"/>
<dbReference type="EMBL" id="SHMR01000001">
    <property type="protein sequence ID" value="RZH68274.1"/>
    <property type="molecule type" value="Genomic_DNA"/>
</dbReference>
<protein>
    <submittedName>
        <fullName evidence="1">Uncharacterized protein</fullName>
    </submittedName>
</protein>
<comment type="caution">
    <text evidence="1">The sequence shown here is derived from an EMBL/GenBank/DDBJ whole genome shotgun (WGS) entry which is preliminary data.</text>
</comment>
<dbReference type="AlphaFoldDB" id="A0A482Y1T9"/>
<gene>
    <name evidence="1" type="ORF">ELS17_02040</name>
</gene>
<organism evidence="1 2">
    <name type="scientific">Natrinema altunense</name>
    <dbReference type="NCBI Taxonomy" id="222984"/>
    <lineage>
        <taxon>Archaea</taxon>
        <taxon>Methanobacteriati</taxon>
        <taxon>Methanobacteriota</taxon>
        <taxon>Stenosarchaea group</taxon>
        <taxon>Halobacteria</taxon>
        <taxon>Halobacteriales</taxon>
        <taxon>Natrialbaceae</taxon>
        <taxon>Natrinema</taxon>
    </lineage>
</organism>
<sequence>MDESPSVPESFDDPRITAQFCRRLSGTAGDLLLIGVVHDHPASIGRVERVLERVDPETVALELPPIAVPLYRAYARDRDAEESAPPRFGGEMSAAISAAPDADPVGIDAPNLSFLRRLVGRLVADRASPATARRVLSSVGGATREALTCRIAATLTHATSMTIVPGDRVEYDCEPDDPPERQAAHERSHVAGVQALLGSVETDGSALAYRDDTRERCMIERLAELRSEPGDVVAIVGVDHLERLATALSASGQRVPAGDERVLAIADPER</sequence>
<proteinExistence type="predicted"/>
<name>A0A482Y1T9_9EURY</name>
<reference evidence="1 2" key="1">
    <citation type="submission" date="2019-02" db="EMBL/GenBank/DDBJ databases">
        <title>Genome analysis provides insights into bioremediation potentialities and Haloocin production by Natrinema altunense strain 4.1R isolated from Chott Douz in Tunisian desert.</title>
        <authorList>
            <person name="Najjari A."/>
            <person name="Youssef N."/>
            <person name="Ben Dhia O."/>
            <person name="Ferjani R."/>
            <person name="El Hidri D."/>
            <person name="Ouzari H.I."/>
            <person name="Cherif A."/>
        </authorList>
    </citation>
    <scope>NUCLEOTIDE SEQUENCE [LARGE SCALE GENOMIC DNA]</scope>
    <source>
        <strain evidence="1 2">4.1R</strain>
    </source>
</reference>